<name>A0A1T4W0Y2_9BACT</name>
<dbReference type="Proteomes" id="UP000190027">
    <property type="component" value="Unassembled WGS sequence"/>
</dbReference>
<keyword evidence="1 2" id="KW-0597">Phosphoprotein</keyword>
<dbReference type="CDD" id="cd00156">
    <property type="entry name" value="REC"/>
    <property type="match status" value="1"/>
</dbReference>
<protein>
    <submittedName>
        <fullName evidence="4">Response regulator receiver domain-containing protein</fullName>
    </submittedName>
</protein>
<feature type="modified residue" description="4-aspartylphosphate" evidence="2">
    <location>
        <position position="55"/>
    </location>
</feature>
<dbReference type="AlphaFoldDB" id="A0A1T4W0Y2"/>
<dbReference type="STRING" id="1121449.SAMN02745704_00032"/>
<dbReference type="RefSeq" id="WP_078715632.1">
    <property type="nucleotide sequence ID" value="NZ_FUYC01000001.1"/>
</dbReference>
<proteinExistence type="predicted"/>
<dbReference type="InterPro" id="IPR001789">
    <property type="entry name" value="Sig_transdc_resp-reg_receiver"/>
</dbReference>
<evidence type="ECO:0000313" key="5">
    <source>
        <dbReference type="Proteomes" id="UP000190027"/>
    </source>
</evidence>
<gene>
    <name evidence="4" type="ORF">SAMN02745704_00032</name>
</gene>
<feature type="domain" description="Response regulatory" evidence="3">
    <location>
        <begin position="6"/>
        <end position="120"/>
    </location>
</feature>
<dbReference type="PANTHER" id="PTHR44591:SF3">
    <property type="entry name" value="RESPONSE REGULATORY DOMAIN-CONTAINING PROTEIN"/>
    <property type="match status" value="1"/>
</dbReference>
<dbReference type="GO" id="GO:0000160">
    <property type="term" value="P:phosphorelay signal transduction system"/>
    <property type="evidence" value="ECO:0007669"/>
    <property type="project" value="InterPro"/>
</dbReference>
<dbReference type="PANTHER" id="PTHR44591">
    <property type="entry name" value="STRESS RESPONSE REGULATOR PROTEIN 1"/>
    <property type="match status" value="1"/>
</dbReference>
<accession>A0A1T4W0Y2</accession>
<dbReference type="InterPro" id="IPR050595">
    <property type="entry name" value="Bact_response_regulator"/>
</dbReference>
<dbReference type="Pfam" id="PF00072">
    <property type="entry name" value="Response_reg"/>
    <property type="match status" value="1"/>
</dbReference>
<dbReference type="SUPFAM" id="SSF52172">
    <property type="entry name" value="CheY-like"/>
    <property type="match status" value="1"/>
</dbReference>
<evidence type="ECO:0000259" key="3">
    <source>
        <dbReference type="PROSITE" id="PS50110"/>
    </source>
</evidence>
<evidence type="ECO:0000256" key="1">
    <source>
        <dbReference type="ARBA" id="ARBA00022553"/>
    </source>
</evidence>
<organism evidence="4 5">
    <name type="scientific">Paucidesulfovibrio gracilis DSM 16080</name>
    <dbReference type="NCBI Taxonomy" id="1121449"/>
    <lineage>
        <taxon>Bacteria</taxon>
        <taxon>Pseudomonadati</taxon>
        <taxon>Thermodesulfobacteriota</taxon>
        <taxon>Desulfovibrionia</taxon>
        <taxon>Desulfovibrionales</taxon>
        <taxon>Desulfovibrionaceae</taxon>
        <taxon>Paucidesulfovibrio</taxon>
    </lineage>
</organism>
<dbReference type="SMART" id="SM00448">
    <property type="entry name" value="REC"/>
    <property type="match status" value="1"/>
</dbReference>
<keyword evidence="5" id="KW-1185">Reference proteome</keyword>
<evidence type="ECO:0000256" key="2">
    <source>
        <dbReference type="PROSITE-ProRule" id="PRU00169"/>
    </source>
</evidence>
<reference evidence="4 5" key="1">
    <citation type="submission" date="2017-02" db="EMBL/GenBank/DDBJ databases">
        <authorList>
            <person name="Peterson S.W."/>
        </authorList>
    </citation>
    <scope>NUCLEOTIDE SEQUENCE [LARGE SCALE GENOMIC DNA]</scope>
    <source>
        <strain evidence="4 5">DSM 16080</strain>
    </source>
</reference>
<dbReference type="InterPro" id="IPR011006">
    <property type="entry name" value="CheY-like_superfamily"/>
</dbReference>
<dbReference type="PROSITE" id="PS50110">
    <property type="entry name" value="RESPONSE_REGULATORY"/>
    <property type="match status" value="1"/>
</dbReference>
<dbReference type="EMBL" id="FUYC01000001">
    <property type="protein sequence ID" value="SKA70912.1"/>
    <property type="molecule type" value="Genomic_DNA"/>
</dbReference>
<dbReference type="OrthoDB" id="9800029at2"/>
<dbReference type="Gene3D" id="3.40.50.2300">
    <property type="match status" value="1"/>
</dbReference>
<evidence type="ECO:0000313" key="4">
    <source>
        <dbReference type="EMBL" id="SKA70912.1"/>
    </source>
</evidence>
<sequence length="140" mass="15592">METKIRVLVVDDEERFCENMVRLLNRQGMEAQGVHDGAGALDLLAEAEFDVVLLDMKMPEMDGRAVFEGMEALGVDAQVVVLSGHASVNDAMEMMSHGVFDYLIKPCPTETLVKKVRQAHLEKRLEQGDVDMDDLTRVDA</sequence>